<reference evidence="3" key="1">
    <citation type="journal article" date="1999" name="FEMS Microbiol. Lett.">
        <title>Cloning and characterization of a gene cluster from Streptomyces cyanogenus S136 probably involved in landomycin biosynthesis.</title>
        <authorList>
            <person name="Westrich L."/>
            <person name="Domann S."/>
            <person name="Faust B."/>
            <person name="Bedford D."/>
            <person name="Hopwood D.A."/>
            <person name="Bechthold A."/>
        </authorList>
    </citation>
    <scope>NUCLEOTIDE SEQUENCE</scope>
    <source>
        <strain evidence="3">S136</strain>
    </source>
</reference>
<evidence type="ECO:0000313" key="3">
    <source>
        <dbReference type="EMBL" id="AAD13561.1"/>
    </source>
</evidence>
<feature type="region of interest" description="Disordered" evidence="1">
    <location>
        <begin position="30"/>
        <end position="50"/>
    </location>
</feature>
<proteinExistence type="predicted"/>
<dbReference type="EMBL" id="AF080235">
    <property type="protein sequence ID" value="AAD13561.1"/>
    <property type="molecule type" value="Genomic_DNA"/>
</dbReference>
<organism evidence="3">
    <name type="scientific">Streptomyces cyanogenus</name>
    <dbReference type="NCBI Taxonomy" id="80860"/>
    <lineage>
        <taxon>Bacteria</taxon>
        <taxon>Bacillati</taxon>
        <taxon>Actinomycetota</taxon>
        <taxon>Actinomycetes</taxon>
        <taxon>Kitasatosporales</taxon>
        <taxon>Streptomycetaceae</taxon>
        <taxon>Streptomyces</taxon>
    </lineage>
</organism>
<name>Q9ZGB2_STRCY</name>
<evidence type="ECO:0000256" key="1">
    <source>
        <dbReference type="SAM" id="MobiDB-lite"/>
    </source>
</evidence>
<gene>
    <name evidence="3" type="primary">lanZ3</name>
</gene>
<dbReference type="Gene3D" id="3.90.25.10">
    <property type="entry name" value="UDP-galactose 4-epimerase, domain 1"/>
    <property type="match status" value="1"/>
</dbReference>
<protein>
    <submittedName>
        <fullName evidence="3">NDP-hexose 4-keto reductase homolog</fullName>
    </submittedName>
</protein>
<dbReference type="Gene3D" id="3.40.50.720">
    <property type="entry name" value="NAD(P)-binding Rossmann-like Domain"/>
    <property type="match status" value="1"/>
</dbReference>
<evidence type="ECO:0000259" key="2">
    <source>
        <dbReference type="Pfam" id="PF01370"/>
    </source>
</evidence>
<dbReference type="InterPro" id="IPR050177">
    <property type="entry name" value="Lipid_A_modif_metabolic_enz"/>
</dbReference>
<dbReference type="AlphaFoldDB" id="Q9ZGB2"/>
<feature type="domain" description="NAD-dependent epimerase/dehydratase" evidence="2">
    <location>
        <begin position="10"/>
        <end position="252"/>
    </location>
</feature>
<dbReference type="InterPro" id="IPR001509">
    <property type="entry name" value="Epimerase_deHydtase"/>
</dbReference>
<dbReference type="InterPro" id="IPR036291">
    <property type="entry name" value="NAD(P)-bd_dom_sf"/>
</dbReference>
<dbReference type="PANTHER" id="PTHR43245">
    <property type="entry name" value="BIFUNCTIONAL POLYMYXIN RESISTANCE PROTEIN ARNA"/>
    <property type="match status" value="1"/>
</dbReference>
<sequence length="326" mass="33733">MTGTGGQRRVMVLGGTGFLGGHLRTAFPVPKAPKWSVSPETSPGPSARTGAPDECFIALDLLTATPRELRALFADTAPDVVVNAAGAVWKVTPQQMHRANTELTTTVTAALCETSPGPRLIQLGSVHEYGAGTRDSGLTEGSTEAPVTPYGRSKLAASRSVLDAAAAGALDGVVLRMANIVGPGVPAGSLLGDIAARLERYAEDPGATDAELLFPPLRAERDFVDVRDVVDAVLAAARAPRAEVSGRVINIGSGRAVRTGEVVERLLALSGLPVRLVERAADGAAPGAAADCQKLDVSRARRLLGWEPRRDLDASLSGLLSSLSLA</sequence>
<accession>Q9ZGB2</accession>
<dbReference type="SUPFAM" id="SSF51735">
    <property type="entry name" value="NAD(P)-binding Rossmann-fold domains"/>
    <property type="match status" value="1"/>
</dbReference>
<dbReference type="Pfam" id="PF01370">
    <property type="entry name" value="Epimerase"/>
    <property type="match status" value="1"/>
</dbReference>